<reference evidence="2" key="1">
    <citation type="journal article" date="2011" name="Nat. Commun.">
        <title>Effector diversification within compartments of the Leptosphaeria maculans genome affected by Repeat-Induced Point mutations.</title>
        <authorList>
            <person name="Rouxel T."/>
            <person name="Grandaubert J."/>
            <person name="Hane J.K."/>
            <person name="Hoede C."/>
            <person name="van de Wouw A.P."/>
            <person name="Couloux A."/>
            <person name="Dominguez V."/>
            <person name="Anthouard V."/>
            <person name="Bally P."/>
            <person name="Bourras S."/>
            <person name="Cozijnsen A.J."/>
            <person name="Ciuffetti L.M."/>
            <person name="Degrave A."/>
            <person name="Dilmaghani A."/>
            <person name="Duret L."/>
            <person name="Fudal I."/>
            <person name="Goodwin S.B."/>
            <person name="Gout L."/>
            <person name="Glaser N."/>
            <person name="Linglin J."/>
            <person name="Kema G.H.J."/>
            <person name="Lapalu N."/>
            <person name="Lawrence C.B."/>
            <person name="May K."/>
            <person name="Meyer M."/>
            <person name="Ollivier B."/>
            <person name="Poulain J."/>
            <person name="Schoch C.L."/>
            <person name="Simon A."/>
            <person name="Spatafora J.W."/>
            <person name="Stachowiak A."/>
            <person name="Turgeon B.G."/>
            <person name="Tyler B.M."/>
            <person name="Vincent D."/>
            <person name="Weissenbach J."/>
            <person name="Amselem J."/>
            <person name="Quesneville H."/>
            <person name="Oliver R.P."/>
            <person name="Wincker P."/>
            <person name="Balesdent M.-H."/>
            <person name="Howlett B.J."/>
        </authorList>
    </citation>
    <scope>NUCLEOTIDE SEQUENCE [LARGE SCALE GENOMIC DNA]</scope>
    <source>
        <strain evidence="2">JN3 / isolate v23.1.3 / race Av1-4-5-6-7-8</strain>
    </source>
</reference>
<evidence type="ECO:0000313" key="1">
    <source>
        <dbReference type="EMBL" id="CBY00584.1"/>
    </source>
</evidence>
<keyword evidence="2" id="KW-1185">Reference proteome</keyword>
<proteinExistence type="predicted"/>
<dbReference type="InParanoid" id="E5AA93"/>
<accession>E5AA93</accession>
<name>E5AA93_LEPMJ</name>
<protein>
    <submittedName>
        <fullName evidence="1">Predicted protein</fullName>
    </submittedName>
</protein>
<dbReference type="Proteomes" id="UP000002668">
    <property type="component" value="Genome"/>
</dbReference>
<dbReference type="HOGENOM" id="CLU_3143402_0_0_1"/>
<organism evidence="2">
    <name type="scientific">Leptosphaeria maculans (strain JN3 / isolate v23.1.3 / race Av1-4-5-6-7-8)</name>
    <name type="common">Blackleg fungus</name>
    <name type="synonym">Phoma lingam</name>
    <dbReference type="NCBI Taxonomy" id="985895"/>
    <lineage>
        <taxon>Eukaryota</taxon>
        <taxon>Fungi</taxon>
        <taxon>Dikarya</taxon>
        <taxon>Ascomycota</taxon>
        <taxon>Pezizomycotina</taxon>
        <taxon>Dothideomycetes</taxon>
        <taxon>Pleosporomycetidae</taxon>
        <taxon>Pleosporales</taxon>
        <taxon>Pleosporineae</taxon>
        <taxon>Leptosphaeriaceae</taxon>
        <taxon>Plenodomus</taxon>
        <taxon>Plenodomus lingam/Leptosphaeria maculans species complex</taxon>
    </lineage>
</organism>
<dbReference type="EMBL" id="FP929138">
    <property type="protein sequence ID" value="CBY00584.1"/>
    <property type="molecule type" value="Genomic_DNA"/>
</dbReference>
<dbReference type="AlphaFoldDB" id="E5AA93"/>
<gene>
    <name evidence="1" type="ORF">LEMA_P017140.1</name>
</gene>
<dbReference type="VEuPathDB" id="FungiDB:LEMA_P017140.1"/>
<evidence type="ECO:0000313" key="2">
    <source>
        <dbReference type="Proteomes" id="UP000002668"/>
    </source>
</evidence>
<sequence length="49" mass="5326">MQHMSIFASKRVLCQAAFSRLSKAADLARACHGRSRLCSKTLTLSTNAS</sequence>